<dbReference type="InterPro" id="IPR004046">
    <property type="entry name" value="GST_C"/>
</dbReference>
<proteinExistence type="predicted"/>
<reference evidence="3" key="2">
    <citation type="submission" date="2021-01" db="EMBL/GenBank/DDBJ databases">
        <authorList>
            <person name="Kang M."/>
        </authorList>
    </citation>
    <scope>NUCLEOTIDE SEQUENCE</scope>
    <source>
        <strain evidence="3">KACC 17527</strain>
    </source>
</reference>
<dbReference type="Proteomes" id="UP000630528">
    <property type="component" value="Unassembled WGS sequence"/>
</dbReference>
<dbReference type="AlphaFoldDB" id="A0A934TRX8"/>
<dbReference type="InterPro" id="IPR036282">
    <property type="entry name" value="Glutathione-S-Trfase_C_sf"/>
</dbReference>
<comment type="caution">
    <text evidence="3">The sequence shown here is derived from an EMBL/GenBank/DDBJ whole genome shotgun (WGS) entry which is preliminary data.</text>
</comment>
<dbReference type="Gene3D" id="1.20.1050.10">
    <property type="match status" value="1"/>
</dbReference>
<name>A0A934TRX8_9BURK</name>
<feature type="domain" description="GST C-terminal" evidence="2">
    <location>
        <begin position="92"/>
        <end position="232"/>
    </location>
</feature>
<sequence>MAYQLHYWPGIQGRGEFVRLALETAGAAYVDVARGDAKAGAGVPAMMRYLQGDAVQRPPFACPFLVDGRKVIGQTAAILLYLGPKLGLVPRSETDRLWVHQIQLTLADLVVEAHDTHHPIAGGLYYEDQKPEAKRRAEDFRRERLPKFLGWCETVLQRNPGNDAREVPRLVGARLTYADLSLFQVVDGLLYAFPKATKRVLRKAPRVAALHAGVPGNRRLAAYLASERRLPFNEQGIFRRYPELDA</sequence>
<dbReference type="FunFam" id="1.20.1050.10:FF:000051">
    <property type="entry name" value="Glutathione S-transferase"/>
    <property type="match status" value="1"/>
</dbReference>
<evidence type="ECO:0000313" key="3">
    <source>
        <dbReference type="EMBL" id="MBK6006240.1"/>
    </source>
</evidence>
<gene>
    <name evidence="3" type="ORF">JJB11_09075</name>
</gene>
<dbReference type="CDD" id="cd03192">
    <property type="entry name" value="GST_C_Sigma_like"/>
    <property type="match status" value="1"/>
</dbReference>
<dbReference type="InterPro" id="IPR004045">
    <property type="entry name" value="Glutathione_S-Trfase_N"/>
</dbReference>
<dbReference type="EMBL" id="JAEPWM010000002">
    <property type="protein sequence ID" value="MBK6006240.1"/>
    <property type="molecule type" value="Genomic_DNA"/>
</dbReference>
<dbReference type="GO" id="GO:0004364">
    <property type="term" value="F:glutathione transferase activity"/>
    <property type="evidence" value="ECO:0007669"/>
    <property type="project" value="TreeGrafter"/>
</dbReference>
<protein>
    <submittedName>
        <fullName evidence="3">Glutathione S-transferase</fullName>
    </submittedName>
</protein>
<dbReference type="InterPro" id="IPR036249">
    <property type="entry name" value="Thioredoxin-like_sf"/>
</dbReference>
<dbReference type="RefSeq" id="WP_201168729.1">
    <property type="nucleotide sequence ID" value="NZ_JAEPWM010000002.1"/>
</dbReference>
<accession>A0A934TRX8</accession>
<dbReference type="Gene3D" id="3.40.30.10">
    <property type="entry name" value="Glutaredoxin"/>
    <property type="match status" value="1"/>
</dbReference>
<evidence type="ECO:0000259" key="2">
    <source>
        <dbReference type="PROSITE" id="PS50405"/>
    </source>
</evidence>
<dbReference type="InterPro" id="IPR050213">
    <property type="entry name" value="GST_superfamily"/>
</dbReference>
<dbReference type="GO" id="GO:0006749">
    <property type="term" value="P:glutathione metabolic process"/>
    <property type="evidence" value="ECO:0007669"/>
    <property type="project" value="TreeGrafter"/>
</dbReference>
<reference evidence="3" key="1">
    <citation type="journal article" date="2012" name="J. Microbiol. Biotechnol.">
        <title>Ramlibacter ginsenosidimutans sp. nov., with ginsenoside-converting activity.</title>
        <authorList>
            <person name="Wang L."/>
            <person name="An D.S."/>
            <person name="Kim S.G."/>
            <person name="Jin F.X."/>
            <person name="Kim S.C."/>
            <person name="Lee S.T."/>
            <person name="Im W.T."/>
        </authorList>
    </citation>
    <scope>NUCLEOTIDE SEQUENCE</scope>
    <source>
        <strain evidence="3">KACC 17527</strain>
    </source>
</reference>
<dbReference type="PANTHER" id="PTHR11571:SF263">
    <property type="entry name" value="GLUTATHIONE S-TRANSFERASE"/>
    <property type="match status" value="1"/>
</dbReference>
<dbReference type="PROSITE" id="PS50405">
    <property type="entry name" value="GST_CTER"/>
    <property type="match status" value="1"/>
</dbReference>
<feature type="domain" description="GST N-terminal" evidence="1">
    <location>
        <begin position="1"/>
        <end position="90"/>
    </location>
</feature>
<keyword evidence="4" id="KW-1185">Reference proteome</keyword>
<dbReference type="InterPro" id="IPR010987">
    <property type="entry name" value="Glutathione-S-Trfase_C-like"/>
</dbReference>
<dbReference type="PROSITE" id="PS50404">
    <property type="entry name" value="GST_NTER"/>
    <property type="match status" value="1"/>
</dbReference>
<dbReference type="Pfam" id="PF14497">
    <property type="entry name" value="GST_C_3"/>
    <property type="match status" value="1"/>
</dbReference>
<dbReference type="SUPFAM" id="SSF52833">
    <property type="entry name" value="Thioredoxin-like"/>
    <property type="match status" value="1"/>
</dbReference>
<evidence type="ECO:0000259" key="1">
    <source>
        <dbReference type="PROSITE" id="PS50404"/>
    </source>
</evidence>
<organism evidence="3 4">
    <name type="scientific">Ramlibacter ginsenosidimutans</name>
    <dbReference type="NCBI Taxonomy" id="502333"/>
    <lineage>
        <taxon>Bacteria</taxon>
        <taxon>Pseudomonadati</taxon>
        <taxon>Pseudomonadota</taxon>
        <taxon>Betaproteobacteria</taxon>
        <taxon>Burkholderiales</taxon>
        <taxon>Comamonadaceae</taxon>
        <taxon>Ramlibacter</taxon>
    </lineage>
</organism>
<evidence type="ECO:0000313" key="4">
    <source>
        <dbReference type="Proteomes" id="UP000630528"/>
    </source>
</evidence>
<dbReference type="SUPFAM" id="SSF47616">
    <property type="entry name" value="GST C-terminal domain-like"/>
    <property type="match status" value="1"/>
</dbReference>
<dbReference type="PANTHER" id="PTHR11571">
    <property type="entry name" value="GLUTATHIONE S-TRANSFERASE"/>
    <property type="match status" value="1"/>
</dbReference>